<protein>
    <recommendedName>
        <fullName evidence="3">Phage L5-like integrase N-terminal domain-containing protein</fullName>
    </recommendedName>
</protein>
<evidence type="ECO:0000256" key="2">
    <source>
        <dbReference type="SAM" id="MobiDB-lite"/>
    </source>
</evidence>
<keyword evidence="1" id="KW-0233">DNA recombination</keyword>
<dbReference type="InterPro" id="IPR013762">
    <property type="entry name" value="Integrase-like_cat_sf"/>
</dbReference>
<dbReference type="Gene3D" id="1.10.443.10">
    <property type="entry name" value="Intergrase catalytic core"/>
    <property type="match status" value="1"/>
</dbReference>
<name>A0ABU2H8G0_9ACTN</name>
<dbReference type="EMBL" id="JAVLVT010000006">
    <property type="protein sequence ID" value="MDS1271581.1"/>
    <property type="molecule type" value="Genomic_DNA"/>
</dbReference>
<dbReference type="SUPFAM" id="SSF56349">
    <property type="entry name" value="DNA breaking-rejoining enzymes"/>
    <property type="match status" value="1"/>
</dbReference>
<dbReference type="RefSeq" id="WP_310913127.1">
    <property type="nucleotide sequence ID" value="NZ_JAVLVT010000006.1"/>
</dbReference>
<evidence type="ECO:0000259" key="3">
    <source>
        <dbReference type="Pfam" id="PF26003"/>
    </source>
</evidence>
<gene>
    <name evidence="4" type="ORF">RIF23_14900</name>
</gene>
<feature type="compositionally biased region" description="Basic and acidic residues" evidence="2">
    <location>
        <begin position="118"/>
        <end position="127"/>
    </location>
</feature>
<sequence length="149" mass="16459">MAGNNKGYRRQFGAVRRVSSGRWQARYQGPDGSIRNADRTFDNRKDAERWLSLKESEIARHEWVDPDAGAVPFEDYAAEAGASLRELMNRMGHSSTRAALVYLHARDDRARDIADALGDRAADELKRSNGVTDGDDDEDNDPPAVGAPG</sequence>
<comment type="caution">
    <text evidence="4">The sequence shown here is derived from an EMBL/GenBank/DDBJ whole genome shotgun (WGS) entry which is preliminary data.</text>
</comment>
<organism evidence="4 5">
    <name type="scientific">Lipingzhangella rawalii</name>
    <dbReference type="NCBI Taxonomy" id="2055835"/>
    <lineage>
        <taxon>Bacteria</taxon>
        <taxon>Bacillati</taxon>
        <taxon>Actinomycetota</taxon>
        <taxon>Actinomycetes</taxon>
        <taxon>Streptosporangiales</taxon>
        <taxon>Nocardiopsidaceae</taxon>
        <taxon>Lipingzhangella</taxon>
    </lineage>
</organism>
<dbReference type="InterPro" id="IPR011010">
    <property type="entry name" value="DNA_brk_join_enz"/>
</dbReference>
<evidence type="ECO:0000313" key="4">
    <source>
        <dbReference type="EMBL" id="MDS1271581.1"/>
    </source>
</evidence>
<dbReference type="Pfam" id="PF26003">
    <property type="entry name" value="Integrase_N_phage"/>
    <property type="match status" value="1"/>
</dbReference>
<dbReference type="Proteomes" id="UP001250214">
    <property type="component" value="Unassembled WGS sequence"/>
</dbReference>
<keyword evidence="5" id="KW-1185">Reference proteome</keyword>
<feature type="region of interest" description="Disordered" evidence="2">
    <location>
        <begin position="118"/>
        <end position="149"/>
    </location>
</feature>
<evidence type="ECO:0000313" key="5">
    <source>
        <dbReference type="Proteomes" id="UP001250214"/>
    </source>
</evidence>
<accession>A0ABU2H8G0</accession>
<proteinExistence type="predicted"/>
<feature type="domain" description="Phage L5-like integrase N-terminal" evidence="3">
    <location>
        <begin position="11"/>
        <end position="60"/>
    </location>
</feature>
<reference evidence="5" key="1">
    <citation type="submission" date="2023-07" db="EMBL/GenBank/DDBJ databases">
        <title>Novel species in the genus Lipingzhangella isolated from Sambhar Salt Lake.</title>
        <authorList>
            <person name="Jiya N."/>
            <person name="Kajale S."/>
            <person name="Sharma A."/>
        </authorList>
    </citation>
    <scope>NUCLEOTIDE SEQUENCE [LARGE SCALE GENOMIC DNA]</scope>
    <source>
        <strain evidence="5">LS1_29</strain>
    </source>
</reference>
<dbReference type="InterPro" id="IPR058717">
    <property type="entry name" value="Phage_L5_Integrase_N"/>
</dbReference>
<evidence type="ECO:0000256" key="1">
    <source>
        <dbReference type="ARBA" id="ARBA00023172"/>
    </source>
</evidence>